<accession>A0A485KB21</accession>
<feature type="compositionally biased region" description="Low complexity" evidence="1">
    <location>
        <begin position="21"/>
        <end position="31"/>
    </location>
</feature>
<dbReference type="OrthoDB" id="10362251at2759"/>
<feature type="compositionally biased region" description="Polar residues" evidence="1">
    <location>
        <begin position="274"/>
        <end position="283"/>
    </location>
</feature>
<feature type="compositionally biased region" description="Polar residues" evidence="1">
    <location>
        <begin position="126"/>
        <end position="141"/>
    </location>
</feature>
<dbReference type="EMBL" id="VJMH01000152">
    <property type="protein sequence ID" value="KAF0718399.1"/>
    <property type="molecule type" value="Genomic_DNA"/>
</dbReference>
<dbReference type="AlphaFoldDB" id="A0A485KB21"/>
<feature type="compositionally biased region" description="Basic and acidic residues" evidence="1">
    <location>
        <begin position="60"/>
        <end position="72"/>
    </location>
</feature>
<evidence type="ECO:0000313" key="3">
    <source>
        <dbReference type="EMBL" id="VFT78934.1"/>
    </source>
</evidence>
<feature type="region of interest" description="Disordered" evidence="1">
    <location>
        <begin position="215"/>
        <end position="309"/>
    </location>
</feature>
<evidence type="ECO:0000313" key="4">
    <source>
        <dbReference type="Proteomes" id="UP000332933"/>
    </source>
</evidence>
<feature type="compositionally biased region" description="Low complexity" evidence="1">
    <location>
        <begin position="292"/>
        <end position="301"/>
    </location>
</feature>
<dbReference type="EMBL" id="CAADRA010000152">
    <property type="protein sequence ID" value="VFT78934.1"/>
    <property type="molecule type" value="Genomic_DNA"/>
</dbReference>
<evidence type="ECO:0000313" key="2">
    <source>
        <dbReference type="EMBL" id="KAF0718399.1"/>
    </source>
</evidence>
<name>A0A485KB21_9STRA</name>
<protein>
    <submittedName>
        <fullName evidence="3">Aste57867_1723 protein</fullName>
    </submittedName>
</protein>
<organism evidence="3 4">
    <name type="scientific">Aphanomyces stellatus</name>
    <dbReference type="NCBI Taxonomy" id="120398"/>
    <lineage>
        <taxon>Eukaryota</taxon>
        <taxon>Sar</taxon>
        <taxon>Stramenopiles</taxon>
        <taxon>Oomycota</taxon>
        <taxon>Saprolegniomycetes</taxon>
        <taxon>Saprolegniales</taxon>
        <taxon>Verrucalvaceae</taxon>
        <taxon>Aphanomyces</taxon>
    </lineage>
</organism>
<sequence length="328" mass="35965">MGNKPPKAKPQIDRPANENNVVPFDVAVSPVVVPPDEDGGSSDQEMQKNEKPSLIPLMTKRSDSDTKMREKAASPPSRPADDSSDDDMDVAQLGTKDLTIASLKARSTDPVVIPSIPNTQERHSFSSRTSLDPIQPTQERGSFSGHAPLAPLDPKSTKSFESRQRSMSLTPERATALELVHDPHVAQEPMDDSDLLGFDVSPDVEDLDAIIVPDEKTRAVQSTGNLVPPPPHKPLDDDDDDASTMQFIEELMHDPPPTPLQPRPNIESKKETQVRQAYATTRQKSLEKNIAKSPKPSTPKKVVGFDAADEDIMNEIILQADERRPTLT</sequence>
<feature type="region of interest" description="Disordered" evidence="1">
    <location>
        <begin position="1"/>
        <end position="93"/>
    </location>
</feature>
<keyword evidence="4" id="KW-1185">Reference proteome</keyword>
<dbReference type="Proteomes" id="UP000332933">
    <property type="component" value="Unassembled WGS sequence"/>
</dbReference>
<evidence type="ECO:0000256" key="1">
    <source>
        <dbReference type="SAM" id="MobiDB-lite"/>
    </source>
</evidence>
<feature type="compositionally biased region" description="Basic and acidic residues" evidence="1">
    <location>
        <begin position="155"/>
        <end position="164"/>
    </location>
</feature>
<gene>
    <name evidence="3" type="primary">Aste57867_1723</name>
    <name evidence="2" type="ORF">As57867_001721</name>
    <name evidence="3" type="ORF">ASTE57867_1723</name>
</gene>
<proteinExistence type="predicted"/>
<reference evidence="3 4" key="1">
    <citation type="submission" date="2019-03" db="EMBL/GenBank/DDBJ databases">
        <authorList>
            <person name="Gaulin E."/>
            <person name="Dumas B."/>
        </authorList>
    </citation>
    <scope>NUCLEOTIDE SEQUENCE [LARGE SCALE GENOMIC DNA]</scope>
    <source>
        <strain evidence="3">CBS 568.67</strain>
    </source>
</reference>
<reference evidence="2" key="2">
    <citation type="submission" date="2019-06" db="EMBL/GenBank/DDBJ databases">
        <title>Genomics analysis of Aphanomyces spp. identifies a new class of oomycete effector associated with host adaptation.</title>
        <authorList>
            <person name="Gaulin E."/>
        </authorList>
    </citation>
    <scope>NUCLEOTIDE SEQUENCE</scope>
    <source>
        <strain evidence="2">CBS 578.67</strain>
    </source>
</reference>
<feature type="region of interest" description="Disordered" evidence="1">
    <location>
        <begin position="111"/>
        <end position="170"/>
    </location>
</feature>